<keyword evidence="1" id="KW-1133">Transmembrane helix</keyword>
<feature type="signal peptide" evidence="2">
    <location>
        <begin position="1"/>
        <end position="20"/>
    </location>
</feature>
<keyword evidence="1" id="KW-0472">Membrane</keyword>
<evidence type="ECO:0000256" key="1">
    <source>
        <dbReference type="SAM" id="Phobius"/>
    </source>
</evidence>
<reference evidence="3 4" key="1">
    <citation type="submission" date="2013-07" db="EMBL/GenBank/DDBJ databases">
        <authorList>
            <person name="Stoco P.H."/>
            <person name="Wagner G."/>
            <person name="Gerber A."/>
            <person name="Zaha A."/>
            <person name="Thompson C."/>
            <person name="Bartholomeu D.C."/>
            <person name="Luckemeyer D.D."/>
            <person name="Bahia D."/>
            <person name="Loreto E."/>
            <person name="Prestes E.B."/>
            <person name="Lima F.M."/>
            <person name="Rodrigues-Luiz G."/>
            <person name="Vallejo G.A."/>
            <person name="Filho J.F."/>
            <person name="Monteiro K.M."/>
            <person name="Tyler K.M."/>
            <person name="de Almeida L.G."/>
            <person name="Ortiz M.F."/>
            <person name="Siervo M.A."/>
            <person name="de Moraes M.H."/>
            <person name="Cunha O.L."/>
            <person name="Mendonca-Neto R."/>
            <person name="Silva R."/>
            <person name="Teixeira S.M."/>
            <person name="Murta S.M."/>
            <person name="Sincero T.C."/>
            <person name="Mendes T.A."/>
            <person name="Urmenyi T.P."/>
            <person name="Silva V.G."/>
            <person name="da Rocha W.D."/>
            <person name="Andersson B."/>
            <person name="Romanha A.J."/>
            <person name="Steindel M."/>
            <person name="de Vasconcelos A.T."/>
            <person name="Grisard E.C."/>
        </authorList>
    </citation>
    <scope>NUCLEOTIDE SEQUENCE [LARGE SCALE GENOMIC DNA]</scope>
    <source>
        <strain evidence="3 4">SC58</strain>
    </source>
</reference>
<evidence type="ECO:0008006" key="5">
    <source>
        <dbReference type="Google" id="ProtNLM"/>
    </source>
</evidence>
<keyword evidence="1" id="KW-0812">Transmembrane</keyword>
<keyword evidence="4" id="KW-1185">Reference proteome</keyword>
<evidence type="ECO:0000313" key="3">
    <source>
        <dbReference type="EMBL" id="ESL04876.1"/>
    </source>
</evidence>
<accession>A0A061ISW2</accession>
<keyword evidence="2" id="KW-0732">Signal</keyword>
<evidence type="ECO:0000256" key="2">
    <source>
        <dbReference type="SAM" id="SignalP"/>
    </source>
</evidence>
<gene>
    <name evidence="3" type="ORF">TRSC58_07581</name>
</gene>
<feature type="chain" id="PRO_5001601195" description="Secreted protein" evidence="2">
    <location>
        <begin position="21"/>
        <end position="78"/>
    </location>
</feature>
<dbReference type="Proteomes" id="UP000031737">
    <property type="component" value="Unassembled WGS sequence"/>
</dbReference>
<dbReference type="VEuPathDB" id="TriTrypDB:TRSC58_07581"/>
<proteinExistence type="predicted"/>
<sequence>MHVVAVLCVVAVFRFHPFAAGPREECEPSAHGCRRQVKVHLHRMLVYIYIYAIPYEHTYVLLIYLFVEKERETVHACL</sequence>
<organism evidence="3 4">
    <name type="scientific">Trypanosoma rangeli SC58</name>
    <dbReference type="NCBI Taxonomy" id="429131"/>
    <lineage>
        <taxon>Eukaryota</taxon>
        <taxon>Discoba</taxon>
        <taxon>Euglenozoa</taxon>
        <taxon>Kinetoplastea</taxon>
        <taxon>Metakinetoplastina</taxon>
        <taxon>Trypanosomatida</taxon>
        <taxon>Trypanosomatidae</taxon>
        <taxon>Trypanosoma</taxon>
        <taxon>Herpetosoma</taxon>
    </lineage>
</organism>
<feature type="transmembrane region" description="Helical" evidence="1">
    <location>
        <begin position="46"/>
        <end position="67"/>
    </location>
</feature>
<comment type="caution">
    <text evidence="3">The sequence shown here is derived from an EMBL/GenBank/DDBJ whole genome shotgun (WGS) entry which is preliminary data.</text>
</comment>
<name>A0A061ISW2_TRYRA</name>
<protein>
    <recommendedName>
        <fullName evidence="5">Secreted protein</fullName>
    </recommendedName>
</protein>
<dbReference type="AlphaFoldDB" id="A0A061ISW2"/>
<evidence type="ECO:0000313" key="4">
    <source>
        <dbReference type="Proteomes" id="UP000031737"/>
    </source>
</evidence>
<dbReference type="EMBL" id="AUPL01008196">
    <property type="protein sequence ID" value="ESL04876.1"/>
    <property type="molecule type" value="Genomic_DNA"/>
</dbReference>